<protein>
    <submittedName>
        <fullName evidence="1">Uncharacterized protein</fullName>
    </submittedName>
</protein>
<gene>
    <name evidence="1" type="ORF">Sya03_39900</name>
</gene>
<accession>A0A8J3Y9Y9</accession>
<evidence type="ECO:0000313" key="1">
    <source>
        <dbReference type="EMBL" id="GIJ04638.1"/>
    </source>
</evidence>
<proteinExistence type="predicted"/>
<comment type="caution">
    <text evidence="1">The sequence shown here is derived from an EMBL/GenBank/DDBJ whole genome shotgun (WGS) entry which is preliminary data.</text>
</comment>
<evidence type="ECO:0000313" key="2">
    <source>
        <dbReference type="Proteomes" id="UP000652013"/>
    </source>
</evidence>
<organism evidence="1 2">
    <name type="scientific">Spirilliplanes yamanashiensis</name>
    <dbReference type="NCBI Taxonomy" id="42233"/>
    <lineage>
        <taxon>Bacteria</taxon>
        <taxon>Bacillati</taxon>
        <taxon>Actinomycetota</taxon>
        <taxon>Actinomycetes</taxon>
        <taxon>Micromonosporales</taxon>
        <taxon>Micromonosporaceae</taxon>
        <taxon>Spirilliplanes</taxon>
    </lineage>
</organism>
<dbReference type="AlphaFoldDB" id="A0A8J3Y9Y9"/>
<keyword evidence="2" id="KW-1185">Reference proteome</keyword>
<reference evidence="1" key="1">
    <citation type="submission" date="2021-01" db="EMBL/GenBank/DDBJ databases">
        <title>Whole genome shotgun sequence of Spirilliplanes yamanashiensis NBRC 15828.</title>
        <authorList>
            <person name="Komaki H."/>
            <person name="Tamura T."/>
        </authorList>
    </citation>
    <scope>NUCLEOTIDE SEQUENCE</scope>
    <source>
        <strain evidence="1">NBRC 15828</strain>
    </source>
</reference>
<name>A0A8J3Y9Y9_9ACTN</name>
<sequence>MNDNYIWDDDSYDRLAASHVPWQDAQYVIRHSSPVIRRHLGRVLLLTGRAADGSWLTVVAVETHDDTYHVHDARRLDAEESAVADAATGGV</sequence>
<dbReference type="RefSeq" id="WP_203939874.1">
    <property type="nucleotide sequence ID" value="NZ_BAAAGJ010000005.1"/>
</dbReference>
<dbReference type="EMBL" id="BOOY01000029">
    <property type="protein sequence ID" value="GIJ04638.1"/>
    <property type="molecule type" value="Genomic_DNA"/>
</dbReference>
<dbReference type="Proteomes" id="UP000652013">
    <property type="component" value="Unassembled WGS sequence"/>
</dbReference>